<dbReference type="Proteomes" id="UP001303760">
    <property type="component" value="Unassembled WGS sequence"/>
</dbReference>
<keyword evidence="3" id="KW-1185">Reference proteome</keyword>
<dbReference type="EMBL" id="MU860047">
    <property type="protein sequence ID" value="KAK4240123.1"/>
    <property type="molecule type" value="Genomic_DNA"/>
</dbReference>
<proteinExistence type="predicted"/>
<dbReference type="InterPro" id="IPR013083">
    <property type="entry name" value="Znf_RING/FYVE/PHD"/>
</dbReference>
<dbReference type="AlphaFoldDB" id="A0AAN7HDU7"/>
<evidence type="ECO:0000313" key="3">
    <source>
        <dbReference type="Proteomes" id="UP001303760"/>
    </source>
</evidence>
<dbReference type="SUPFAM" id="SSF57850">
    <property type="entry name" value="RING/U-box"/>
    <property type="match status" value="1"/>
</dbReference>
<comment type="caution">
    <text evidence="2">The sequence shown here is derived from an EMBL/GenBank/DDBJ whole genome shotgun (WGS) entry which is preliminary data.</text>
</comment>
<evidence type="ECO:0000313" key="2">
    <source>
        <dbReference type="EMBL" id="KAK4240123.1"/>
    </source>
</evidence>
<dbReference type="Gene3D" id="3.30.40.10">
    <property type="entry name" value="Zinc/RING finger domain, C3HC4 (zinc finger)"/>
    <property type="match status" value="1"/>
</dbReference>
<gene>
    <name evidence="2" type="ORF">C8A03DRAFT_31780</name>
</gene>
<accession>A0AAN7HDU7</accession>
<feature type="compositionally biased region" description="Acidic residues" evidence="1">
    <location>
        <begin position="56"/>
        <end position="71"/>
    </location>
</feature>
<organism evidence="2 3">
    <name type="scientific">Achaetomium macrosporum</name>
    <dbReference type="NCBI Taxonomy" id="79813"/>
    <lineage>
        <taxon>Eukaryota</taxon>
        <taxon>Fungi</taxon>
        <taxon>Dikarya</taxon>
        <taxon>Ascomycota</taxon>
        <taxon>Pezizomycotina</taxon>
        <taxon>Sordariomycetes</taxon>
        <taxon>Sordariomycetidae</taxon>
        <taxon>Sordariales</taxon>
        <taxon>Chaetomiaceae</taxon>
        <taxon>Achaetomium</taxon>
    </lineage>
</organism>
<reference evidence="2" key="1">
    <citation type="journal article" date="2023" name="Mol. Phylogenet. Evol.">
        <title>Genome-scale phylogeny and comparative genomics of the fungal order Sordariales.</title>
        <authorList>
            <person name="Hensen N."/>
            <person name="Bonometti L."/>
            <person name="Westerberg I."/>
            <person name="Brannstrom I.O."/>
            <person name="Guillou S."/>
            <person name="Cros-Aarteil S."/>
            <person name="Calhoun S."/>
            <person name="Haridas S."/>
            <person name="Kuo A."/>
            <person name="Mondo S."/>
            <person name="Pangilinan J."/>
            <person name="Riley R."/>
            <person name="LaButti K."/>
            <person name="Andreopoulos B."/>
            <person name="Lipzen A."/>
            <person name="Chen C."/>
            <person name="Yan M."/>
            <person name="Daum C."/>
            <person name="Ng V."/>
            <person name="Clum A."/>
            <person name="Steindorff A."/>
            <person name="Ohm R.A."/>
            <person name="Martin F."/>
            <person name="Silar P."/>
            <person name="Natvig D.O."/>
            <person name="Lalanne C."/>
            <person name="Gautier V."/>
            <person name="Ament-Velasquez S.L."/>
            <person name="Kruys A."/>
            <person name="Hutchinson M.I."/>
            <person name="Powell A.J."/>
            <person name="Barry K."/>
            <person name="Miller A.N."/>
            <person name="Grigoriev I.V."/>
            <person name="Debuchy R."/>
            <person name="Gladieux P."/>
            <person name="Hiltunen Thoren M."/>
            <person name="Johannesson H."/>
        </authorList>
    </citation>
    <scope>NUCLEOTIDE SEQUENCE</scope>
    <source>
        <strain evidence="2">CBS 532.94</strain>
    </source>
</reference>
<evidence type="ECO:0000256" key="1">
    <source>
        <dbReference type="SAM" id="MobiDB-lite"/>
    </source>
</evidence>
<evidence type="ECO:0008006" key="4">
    <source>
        <dbReference type="Google" id="ProtNLM"/>
    </source>
</evidence>
<sequence length="260" mass="29091">MDGVNPDITFVDGDFNLVGSNSNHAAAHPSHHHQHLGGGGSLPTPHQQKEEGTAADADDEVSGWQTDDDGPLSERAAVIALDQSGVDEMAAGVVLICGHMLCQPCWDRYEELHNDRHLANDNDPAMAPMRCPCCRFELWHETCECLHYPPVMPVHPEDPGAPAAYRAKWARADRQPYRYSEDLWATRYPATFAEGAEIDGICERWYLDFLEIAWKKGQVDGTLLDVWTGEMEGWMDENFVKNVFQTICGENVQVKVIRDT</sequence>
<name>A0AAN7HDU7_9PEZI</name>
<reference evidence="2" key="2">
    <citation type="submission" date="2023-05" db="EMBL/GenBank/DDBJ databases">
        <authorList>
            <consortium name="Lawrence Berkeley National Laboratory"/>
            <person name="Steindorff A."/>
            <person name="Hensen N."/>
            <person name="Bonometti L."/>
            <person name="Westerberg I."/>
            <person name="Brannstrom I.O."/>
            <person name="Guillou S."/>
            <person name="Cros-Aarteil S."/>
            <person name="Calhoun S."/>
            <person name="Haridas S."/>
            <person name="Kuo A."/>
            <person name="Mondo S."/>
            <person name="Pangilinan J."/>
            <person name="Riley R."/>
            <person name="Labutti K."/>
            <person name="Andreopoulos B."/>
            <person name="Lipzen A."/>
            <person name="Chen C."/>
            <person name="Yanf M."/>
            <person name="Daum C."/>
            <person name="Ng V."/>
            <person name="Clum A."/>
            <person name="Ohm R."/>
            <person name="Martin F."/>
            <person name="Silar P."/>
            <person name="Natvig D."/>
            <person name="Lalanne C."/>
            <person name="Gautier V."/>
            <person name="Ament-Velasquez S.L."/>
            <person name="Kruys A."/>
            <person name="Hutchinson M.I."/>
            <person name="Powell A.J."/>
            <person name="Barry K."/>
            <person name="Miller A.N."/>
            <person name="Grigoriev I.V."/>
            <person name="Debuchy R."/>
            <person name="Gladieux P."/>
            <person name="Thoren M.H."/>
            <person name="Johannesson H."/>
        </authorList>
    </citation>
    <scope>NUCLEOTIDE SEQUENCE</scope>
    <source>
        <strain evidence="2">CBS 532.94</strain>
    </source>
</reference>
<feature type="region of interest" description="Disordered" evidence="1">
    <location>
        <begin position="21"/>
        <end position="71"/>
    </location>
</feature>
<protein>
    <recommendedName>
        <fullName evidence="4">RING-type domain-containing protein</fullName>
    </recommendedName>
</protein>